<proteinExistence type="predicted"/>
<sequence length="562" mass="60187">MRLVASAYYQDVALAVYVKVKALAARPEGCEARTATIAGYLGLSSASVERGLKQLYRPGPDGVVELRSKQRTLPGGRGQSARRWARPMPRTEAYVWLPVAASEDLTPRQLRVYALISYAQGRGIPVAEAELAASLHHHSGARAGQCLTVTAASAVVDAIEDAGWLTVHRRAGERGRHLYVAHDLPGLSLARPLGPENDGQDEVREAATSSPSDEGAGSQAGEGVLAYEESPRPDPHENGSGTFPPAVGDLHEVPREEVGPAADSTTGVVAGSGGGALRAGGHEPSPQTALDRRTGKVGQHRPRQAVASSQRTLPAWAHAVLEPVQQVVAQVSNTWVLRRIEREIATQLDLGMSADRLHHRLTARFAGFSPSEIRDPGRWLLGVALPRWGCGHVDCESGVMWSTGRSCDVCDEVKAANAARRERERLIADGRCPDHGHRLRPSGICPVCELDRDVYQHRRRPLTVSAAPAPRSAPDTLYATCGECQAKTHWSTEFQADGLCRTCRTDLARTSQAGPAPAPRVPAQIPAERCVGTVGAPCARPALPSRTVCARHRAQQLAEEAS</sequence>
<evidence type="ECO:0000313" key="2">
    <source>
        <dbReference type="EMBL" id="SUP60749.1"/>
    </source>
</evidence>
<accession>A0A380P699</accession>
<organism evidence="2 3">
    <name type="scientific">Streptomyces griseus</name>
    <dbReference type="NCBI Taxonomy" id="1911"/>
    <lineage>
        <taxon>Bacteria</taxon>
        <taxon>Bacillati</taxon>
        <taxon>Actinomycetota</taxon>
        <taxon>Actinomycetes</taxon>
        <taxon>Kitasatosporales</taxon>
        <taxon>Streptomycetaceae</taxon>
        <taxon>Streptomyces</taxon>
    </lineage>
</organism>
<name>A0A380P699_STRGR</name>
<protein>
    <submittedName>
        <fullName evidence="2">Uncharacterized protein</fullName>
    </submittedName>
</protein>
<gene>
    <name evidence="2" type="ORF">NCTC7807_04820</name>
</gene>
<dbReference type="EMBL" id="UHID01000007">
    <property type="protein sequence ID" value="SUP60749.1"/>
    <property type="molecule type" value="Genomic_DNA"/>
</dbReference>
<dbReference type="Proteomes" id="UP000254150">
    <property type="component" value="Unassembled WGS sequence"/>
</dbReference>
<feature type="region of interest" description="Disordered" evidence="1">
    <location>
        <begin position="272"/>
        <end position="302"/>
    </location>
</feature>
<evidence type="ECO:0000313" key="3">
    <source>
        <dbReference type="Proteomes" id="UP000254150"/>
    </source>
</evidence>
<feature type="region of interest" description="Disordered" evidence="1">
    <location>
        <begin position="190"/>
        <end position="249"/>
    </location>
</feature>
<dbReference type="AlphaFoldDB" id="A0A380P699"/>
<reference evidence="2 3" key="1">
    <citation type="submission" date="2018-06" db="EMBL/GenBank/DDBJ databases">
        <authorList>
            <consortium name="Pathogen Informatics"/>
            <person name="Doyle S."/>
        </authorList>
    </citation>
    <scope>NUCLEOTIDE SEQUENCE [LARGE SCALE GENOMIC DNA]</scope>
    <source>
        <strain evidence="2 3">NCTC7807</strain>
    </source>
</reference>
<evidence type="ECO:0000256" key="1">
    <source>
        <dbReference type="SAM" id="MobiDB-lite"/>
    </source>
</evidence>